<keyword evidence="1" id="KW-0732">Signal</keyword>
<accession>A0A1T4RVM3</accession>
<feature type="signal peptide" evidence="1">
    <location>
        <begin position="1"/>
        <end position="18"/>
    </location>
</feature>
<organism evidence="3 4">
    <name type="scientific">Fibrobacter intestinalis</name>
    <dbReference type="NCBI Taxonomy" id="28122"/>
    <lineage>
        <taxon>Bacteria</taxon>
        <taxon>Pseudomonadati</taxon>
        <taxon>Fibrobacterota</taxon>
        <taxon>Fibrobacteria</taxon>
        <taxon>Fibrobacterales</taxon>
        <taxon>Fibrobacteraceae</taxon>
        <taxon>Fibrobacter</taxon>
    </lineage>
</organism>
<evidence type="ECO:0000259" key="2">
    <source>
        <dbReference type="Pfam" id="PF09603"/>
    </source>
</evidence>
<dbReference type="STRING" id="28122.SAMN02745108_02865"/>
<protein>
    <submittedName>
        <fullName evidence="3">Major paralogous domain-containing protein</fullName>
    </submittedName>
</protein>
<dbReference type="RefSeq" id="WP_078777498.1">
    <property type="nucleotide sequence ID" value="NZ_FUWU01000090.1"/>
</dbReference>
<dbReference type="NCBIfam" id="TIGR02145">
    <property type="entry name" value="Fib_succ_major"/>
    <property type="match status" value="1"/>
</dbReference>
<name>A0A1T4RVM3_9BACT</name>
<evidence type="ECO:0000256" key="1">
    <source>
        <dbReference type="SAM" id="SignalP"/>
    </source>
</evidence>
<feature type="chain" id="PRO_5012752556" evidence="1">
    <location>
        <begin position="19"/>
        <end position="361"/>
    </location>
</feature>
<proteinExistence type="predicted"/>
<feature type="domain" description="Fibrobacter succinogenes major paralogous" evidence="2">
    <location>
        <begin position="154"/>
        <end position="303"/>
    </location>
</feature>
<evidence type="ECO:0000313" key="4">
    <source>
        <dbReference type="Proteomes" id="UP000190449"/>
    </source>
</evidence>
<evidence type="ECO:0000313" key="3">
    <source>
        <dbReference type="EMBL" id="SKA19788.1"/>
    </source>
</evidence>
<dbReference type="AlphaFoldDB" id="A0A1T4RVM3"/>
<dbReference type="Pfam" id="PF09603">
    <property type="entry name" value="Fib_succ_major"/>
    <property type="match status" value="1"/>
</dbReference>
<reference evidence="3 4" key="1">
    <citation type="submission" date="2017-02" db="EMBL/GenBank/DDBJ databases">
        <authorList>
            <person name="Peterson S.W."/>
        </authorList>
    </citation>
    <scope>NUCLEOTIDE SEQUENCE [LARGE SCALE GENOMIC DNA]</scope>
    <source>
        <strain evidence="3 4">ATCC 43854</strain>
    </source>
</reference>
<dbReference type="Proteomes" id="UP000190449">
    <property type="component" value="Unassembled WGS sequence"/>
</dbReference>
<dbReference type="PROSITE" id="PS51257">
    <property type="entry name" value="PROKAR_LIPOPROTEIN"/>
    <property type="match status" value="1"/>
</dbReference>
<gene>
    <name evidence="3" type="ORF">SAMN02745108_02865</name>
</gene>
<dbReference type="EMBL" id="FUWU01000090">
    <property type="protein sequence ID" value="SKA19788.1"/>
    <property type="molecule type" value="Genomic_DNA"/>
</dbReference>
<sequence length="361" mass="37585">MKKLTIIFAIAAVASFFAACGDDSSSSASGNDAPGEDYFFAVKTLDDLPACMDSHEGDSVLVSSLNAIYLCNDGKWEKLDNDDLQESSSSAAKVSSSSSVNVSSSSTILSSSSEKVSSSSVTEVQEKPNWKYLNPDISYGIFQDARDGQFYKTVQIGEQVWMAENLNYDYNEGTAKSYCYNNSADSCAKYGRLYLWSAAMDSAAVFGDAGKGCGYGSTCAAGSATVVRGVCPEGWHLPSNTEWKILFATIGGKDFAGILLKSKSGWDNYAGESGNGTDGYGFSVLPAGDRDGGGSYDNAGERARSSGVLRGAAAIVRTSGASTTAASTWARVTTTSTTVFPSVASGTLTRGGVGPPLLAAA</sequence>
<dbReference type="InterPro" id="IPR011871">
    <property type="entry name" value="Fib_succ_major"/>
</dbReference>